<dbReference type="EC" id="2.7.7.49" evidence="1"/>
<dbReference type="Proteomes" id="UP000194159">
    <property type="component" value="Plasmid pRetNXC12d"/>
</dbReference>
<name>A0AAN1BIG6_RHIET</name>
<geneLocation type="plasmid" evidence="13">
    <name>pretnxc12d</name>
</geneLocation>
<reference evidence="11 13" key="1">
    <citation type="submission" date="2017-04" db="EMBL/GenBank/DDBJ databases">
        <title>Complete genome sequences of Rhizobium genomic linages associated to common bean (phaseolus vulgaris).</title>
        <authorList>
            <person name="Santamaria R.I."/>
            <person name="Bustos P."/>
            <person name="Perez-Carrascal O."/>
            <person name="Martinez-Flores I."/>
            <person name="Juarez S."/>
            <person name="Lozano L."/>
            <person name="Miranda F."/>
            <person name="Vinuesa P."/>
            <person name="Martinez-Romero E."/>
            <person name="Cevallos M.A."/>
            <person name="Romero D."/>
            <person name="Davila G."/>
            <person name="Gonzalez V."/>
        </authorList>
    </citation>
    <scope>NUCLEOTIDE SEQUENCE [LARGE SCALE GENOMIC DNA]</scope>
    <source>
        <strain evidence="11 13">NXC12</strain>
        <plasmid evidence="13">pretnxc12d</plasmid>
        <plasmid evidence="12">pRetNXC12d</plasmid>
    </source>
</reference>
<dbReference type="EMBL" id="CP020910">
    <property type="protein sequence ID" value="ARQ13287.1"/>
    <property type="molecule type" value="Genomic_DNA"/>
</dbReference>
<dbReference type="PANTHER" id="PTHR34047">
    <property type="entry name" value="NUCLEAR INTRON MATURASE 1, MITOCHONDRIAL-RELATED"/>
    <property type="match status" value="1"/>
</dbReference>
<organism evidence="11 13">
    <name type="scientific">Rhizobium etli</name>
    <dbReference type="NCBI Taxonomy" id="29449"/>
    <lineage>
        <taxon>Bacteria</taxon>
        <taxon>Pseudomonadati</taxon>
        <taxon>Pseudomonadota</taxon>
        <taxon>Alphaproteobacteria</taxon>
        <taxon>Hyphomicrobiales</taxon>
        <taxon>Rhizobiaceae</taxon>
        <taxon>Rhizobium/Agrobacterium group</taxon>
        <taxon>Rhizobium</taxon>
    </lineage>
</organism>
<evidence type="ECO:0000256" key="2">
    <source>
        <dbReference type="ARBA" id="ARBA00022679"/>
    </source>
</evidence>
<evidence type="ECO:0000256" key="4">
    <source>
        <dbReference type="ARBA" id="ARBA00022723"/>
    </source>
</evidence>
<dbReference type="AlphaFoldDB" id="A0AAN1BIG6"/>
<dbReference type="RefSeq" id="WP_198388374.1">
    <property type="nucleotide sequence ID" value="NZ_CP020906.1"/>
</dbReference>
<dbReference type="Pfam" id="PF08388">
    <property type="entry name" value="GIIM"/>
    <property type="match status" value="1"/>
</dbReference>
<dbReference type="Proteomes" id="UP000194159">
    <property type="component" value="Chromosome"/>
</dbReference>
<sequence>MNKAKPFDIPKREVWEAFKRVKANQGAAGVDGQSIQDFEVRLADNLYKLWNRLSSGSYMPPPVRRVDIPKDNGGTRPLGIPTVADRIAQEVVRRYLEPLLEPLFHQDSYGYRPGRSAIDAIRVARQRCWRYDWVVDIDIKGFFDNIDHELLLRAVRKHTQCPWAILYIERWLKAPASMADGSLVARDKGTPQGGVISPLLANLFLHYVFDVWLETGFPGVPFERYADDIICHCRSERQAVALRAVLERRFAACGLMLHPEKTKIVYCKDTNRAGEFHIQQFDFLGYTFRPRLAQWRGKQYGVSFLPAASPSALKAIRQTVRGWSLKTRSDKALDDLARMFNPYIRGWINYYSHFYKSALYETFRRIDAHILRWARRKFKRLRQMPKAARTWLARVVRTSPNLFAHWPLLYGNGRTLGAV</sequence>
<evidence type="ECO:0000256" key="5">
    <source>
        <dbReference type="ARBA" id="ARBA00022842"/>
    </source>
</evidence>
<dbReference type="InterPro" id="IPR051083">
    <property type="entry name" value="GrpII_Intron_Splice-Mob/Def"/>
</dbReference>
<accession>A0AAN1BIG6</accession>
<dbReference type="Pfam" id="PF00078">
    <property type="entry name" value="RVT_1"/>
    <property type="match status" value="1"/>
</dbReference>
<geneLocation type="plasmid" evidence="12">
    <name>pRetNXC12d</name>
</geneLocation>
<feature type="domain" description="Reverse transcriptase" evidence="10">
    <location>
        <begin position="49"/>
        <end position="288"/>
    </location>
</feature>
<dbReference type="CDD" id="cd01651">
    <property type="entry name" value="RT_G2_intron"/>
    <property type="match status" value="1"/>
</dbReference>
<evidence type="ECO:0000256" key="3">
    <source>
        <dbReference type="ARBA" id="ARBA00022695"/>
    </source>
</evidence>
<keyword evidence="5" id="KW-0460">Magnesium</keyword>
<dbReference type="InterPro" id="IPR013597">
    <property type="entry name" value="Mat_intron_G2"/>
</dbReference>
<dbReference type="NCBIfam" id="TIGR04416">
    <property type="entry name" value="group_II_RT_mat"/>
    <property type="match status" value="1"/>
</dbReference>
<keyword evidence="3" id="KW-0548">Nucleotidyltransferase</keyword>
<dbReference type="GO" id="GO:0003723">
    <property type="term" value="F:RNA binding"/>
    <property type="evidence" value="ECO:0007669"/>
    <property type="project" value="InterPro"/>
</dbReference>
<dbReference type="InterPro" id="IPR000123">
    <property type="entry name" value="Reverse_transcriptase_msDNA"/>
</dbReference>
<keyword evidence="7" id="KW-0051">Antiviral defense</keyword>
<evidence type="ECO:0000313" key="11">
    <source>
        <dbReference type="EMBL" id="ARQ11026.1"/>
    </source>
</evidence>
<evidence type="ECO:0000256" key="7">
    <source>
        <dbReference type="ARBA" id="ARBA00023118"/>
    </source>
</evidence>
<evidence type="ECO:0000313" key="13">
    <source>
        <dbReference type="Proteomes" id="UP000194159"/>
    </source>
</evidence>
<proteinExistence type="inferred from homology"/>
<dbReference type="GO" id="GO:0051607">
    <property type="term" value="P:defense response to virus"/>
    <property type="evidence" value="ECO:0007669"/>
    <property type="project" value="UniProtKB-KW"/>
</dbReference>
<keyword evidence="6 11" id="KW-0695">RNA-directed DNA polymerase</keyword>
<dbReference type="InterPro" id="IPR030931">
    <property type="entry name" value="Group_II_RT_mat"/>
</dbReference>
<evidence type="ECO:0000256" key="9">
    <source>
        <dbReference type="ARBA" id="ARBA00048173"/>
    </source>
</evidence>
<dbReference type="PROSITE" id="PS50878">
    <property type="entry name" value="RT_POL"/>
    <property type="match status" value="1"/>
</dbReference>
<keyword evidence="12" id="KW-0614">Plasmid</keyword>
<dbReference type="GO" id="GO:0003964">
    <property type="term" value="F:RNA-directed DNA polymerase activity"/>
    <property type="evidence" value="ECO:0007669"/>
    <property type="project" value="UniProtKB-KW"/>
</dbReference>
<dbReference type="SUPFAM" id="SSF56672">
    <property type="entry name" value="DNA/RNA polymerases"/>
    <property type="match status" value="1"/>
</dbReference>
<dbReference type="InterPro" id="IPR000477">
    <property type="entry name" value="RT_dom"/>
</dbReference>
<keyword evidence="4" id="KW-0479">Metal-binding</keyword>
<evidence type="ECO:0000256" key="1">
    <source>
        <dbReference type="ARBA" id="ARBA00012493"/>
    </source>
</evidence>
<dbReference type="EMBL" id="CP020906">
    <property type="protein sequence ID" value="ARQ11026.1"/>
    <property type="molecule type" value="Genomic_DNA"/>
</dbReference>
<dbReference type="PANTHER" id="PTHR34047:SF3">
    <property type="entry name" value="BLR2052 PROTEIN"/>
    <property type="match status" value="1"/>
</dbReference>
<keyword evidence="2" id="KW-0808">Transferase</keyword>
<evidence type="ECO:0000256" key="6">
    <source>
        <dbReference type="ARBA" id="ARBA00022918"/>
    </source>
</evidence>
<protein>
    <recommendedName>
        <fullName evidence="1">RNA-directed DNA polymerase</fullName>
        <ecNumber evidence="1">2.7.7.49</ecNumber>
    </recommendedName>
</protein>
<evidence type="ECO:0000313" key="12">
    <source>
        <dbReference type="EMBL" id="ARQ13287.1"/>
    </source>
</evidence>
<dbReference type="GO" id="GO:0046872">
    <property type="term" value="F:metal ion binding"/>
    <property type="evidence" value="ECO:0007669"/>
    <property type="project" value="UniProtKB-KW"/>
</dbReference>
<dbReference type="PRINTS" id="PR00866">
    <property type="entry name" value="RNADNAPOLMS"/>
</dbReference>
<comment type="catalytic activity">
    <reaction evidence="9">
        <text>DNA(n) + a 2'-deoxyribonucleoside 5'-triphosphate = DNA(n+1) + diphosphate</text>
        <dbReference type="Rhea" id="RHEA:22508"/>
        <dbReference type="Rhea" id="RHEA-COMP:17339"/>
        <dbReference type="Rhea" id="RHEA-COMP:17340"/>
        <dbReference type="ChEBI" id="CHEBI:33019"/>
        <dbReference type="ChEBI" id="CHEBI:61560"/>
        <dbReference type="ChEBI" id="CHEBI:173112"/>
        <dbReference type="EC" id="2.7.7.49"/>
    </reaction>
</comment>
<evidence type="ECO:0000256" key="8">
    <source>
        <dbReference type="ARBA" id="ARBA00034120"/>
    </source>
</evidence>
<dbReference type="InterPro" id="IPR043502">
    <property type="entry name" value="DNA/RNA_pol_sf"/>
</dbReference>
<gene>
    <name evidence="11" type="ORF">NXC12_CH03033</name>
    <name evidence="12" type="ORF">NXC12_PD00188</name>
</gene>
<comment type="similarity">
    <text evidence="8">Belongs to the bacterial reverse transcriptase family.</text>
</comment>
<evidence type="ECO:0000259" key="10">
    <source>
        <dbReference type="PROSITE" id="PS50878"/>
    </source>
</evidence>